<accession>A0A3B0RLK5</accession>
<proteinExistence type="predicted"/>
<dbReference type="AlphaFoldDB" id="A0A3B0RLK5"/>
<dbReference type="InterPro" id="IPR029058">
    <property type="entry name" value="AB_hydrolase_fold"/>
</dbReference>
<protein>
    <recommendedName>
        <fullName evidence="1">AB hydrolase-1 domain-containing protein</fullName>
    </recommendedName>
</protein>
<dbReference type="EMBL" id="UOEH01000091">
    <property type="protein sequence ID" value="VAV92562.1"/>
    <property type="molecule type" value="Genomic_DNA"/>
</dbReference>
<reference evidence="2" key="1">
    <citation type="submission" date="2018-06" db="EMBL/GenBank/DDBJ databases">
        <authorList>
            <person name="Zhirakovskaya E."/>
        </authorList>
    </citation>
    <scope>NUCLEOTIDE SEQUENCE</scope>
</reference>
<dbReference type="SUPFAM" id="SSF53474">
    <property type="entry name" value="alpha/beta-Hydrolases"/>
    <property type="match status" value="1"/>
</dbReference>
<dbReference type="PANTHER" id="PTHR43798:SF33">
    <property type="entry name" value="HYDROLASE, PUTATIVE (AFU_ORTHOLOGUE AFUA_2G14860)-RELATED"/>
    <property type="match status" value="1"/>
</dbReference>
<dbReference type="InterPro" id="IPR050266">
    <property type="entry name" value="AB_hydrolase_sf"/>
</dbReference>
<dbReference type="GO" id="GO:0016020">
    <property type="term" value="C:membrane"/>
    <property type="evidence" value="ECO:0007669"/>
    <property type="project" value="TreeGrafter"/>
</dbReference>
<dbReference type="Gene3D" id="3.40.50.1820">
    <property type="entry name" value="alpha/beta hydrolase"/>
    <property type="match status" value="1"/>
</dbReference>
<evidence type="ECO:0000259" key="1">
    <source>
        <dbReference type="Pfam" id="PF12697"/>
    </source>
</evidence>
<evidence type="ECO:0000313" key="2">
    <source>
        <dbReference type="EMBL" id="VAV92562.1"/>
    </source>
</evidence>
<sequence>MTENIITSAPGPVRFQMACADGVLAGWRWPNEGAPPLLFCHATGFCASVYKQMLQHLSDRFEIFALDMRGHGRTRLAADPEGLRSWKVYADDVAEFLNHEARTGWTLAGHSMGGVVVAMAARGRDDVAAIALIEPVAMPPAMRLAARTPFWPFMARRFTLVRLASRRRSQWPAREDVAAAYGRKPVFQNWAPGVLDDYLEDGLADDDGGVRLACAPAWEAATFQAHDNDFWGAVRAAPAPVRVLAAGHKSSTVWRHAHRRFDRIGVSVTLQAGVSHLIVMERPDLAAQFVAGE</sequence>
<dbReference type="InterPro" id="IPR000073">
    <property type="entry name" value="AB_hydrolase_1"/>
</dbReference>
<gene>
    <name evidence="2" type="ORF">MNBD_ALPHA05-262</name>
</gene>
<dbReference type="Pfam" id="PF12697">
    <property type="entry name" value="Abhydrolase_6"/>
    <property type="match status" value="1"/>
</dbReference>
<organism evidence="2">
    <name type="scientific">hydrothermal vent metagenome</name>
    <dbReference type="NCBI Taxonomy" id="652676"/>
    <lineage>
        <taxon>unclassified sequences</taxon>
        <taxon>metagenomes</taxon>
        <taxon>ecological metagenomes</taxon>
    </lineage>
</organism>
<name>A0A3B0RLK5_9ZZZZ</name>
<feature type="domain" description="AB hydrolase-1" evidence="1">
    <location>
        <begin position="37"/>
        <end position="287"/>
    </location>
</feature>
<dbReference type="PANTHER" id="PTHR43798">
    <property type="entry name" value="MONOACYLGLYCEROL LIPASE"/>
    <property type="match status" value="1"/>
</dbReference>